<dbReference type="GO" id="GO:0006508">
    <property type="term" value="P:proteolysis"/>
    <property type="evidence" value="ECO:0007669"/>
    <property type="project" value="UniProtKB-KW"/>
</dbReference>
<dbReference type="InterPro" id="IPR006026">
    <property type="entry name" value="Peptidase_Metallo"/>
</dbReference>
<protein>
    <recommendedName>
        <fullName evidence="3">Metalloendopeptidase</fullName>
        <ecNumber evidence="3">3.4.24.-</ecNumber>
    </recommendedName>
</protein>
<evidence type="ECO:0000256" key="1">
    <source>
        <dbReference type="ARBA" id="ARBA00023157"/>
    </source>
</evidence>
<evidence type="ECO:0000313" key="5">
    <source>
        <dbReference type="EMBL" id="TKR62999.1"/>
    </source>
</evidence>
<dbReference type="PANTHER" id="PTHR10127">
    <property type="entry name" value="DISCOIDIN, CUB, EGF, LAMININ , AND ZINC METALLOPROTEASE DOMAIN CONTAINING"/>
    <property type="match status" value="1"/>
</dbReference>
<dbReference type="AlphaFoldDB" id="A0A4U5M2P1"/>
<dbReference type="Gene3D" id="3.40.390.10">
    <property type="entry name" value="Collagenase (Catalytic Domain)"/>
    <property type="match status" value="1"/>
</dbReference>
<feature type="binding site" evidence="2">
    <location>
        <position position="172"/>
    </location>
    <ligand>
        <name>Zn(2+)</name>
        <dbReference type="ChEBI" id="CHEBI:29105"/>
        <note>catalytic</note>
    </ligand>
</feature>
<keyword evidence="3" id="KW-0732">Signal</keyword>
<feature type="binding site" evidence="2">
    <location>
        <position position="168"/>
    </location>
    <ligand>
        <name>Zn(2+)</name>
        <dbReference type="ChEBI" id="CHEBI:29105"/>
        <note>catalytic</note>
    </ligand>
</feature>
<name>A0A4U5M2P1_STECR</name>
<dbReference type="STRING" id="34508.A0A4U5M2P1"/>
<dbReference type="SUPFAM" id="SSF55486">
    <property type="entry name" value="Metalloproteases ('zincins'), catalytic domain"/>
    <property type="match status" value="1"/>
</dbReference>
<dbReference type="PRINTS" id="PR00480">
    <property type="entry name" value="ASTACIN"/>
</dbReference>
<evidence type="ECO:0000259" key="4">
    <source>
        <dbReference type="PROSITE" id="PS51864"/>
    </source>
</evidence>
<feature type="chain" id="PRO_5021035736" description="Metalloendopeptidase" evidence="3">
    <location>
        <begin position="20"/>
        <end position="418"/>
    </location>
</feature>
<keyword evidence="2 3" id="KW-0645">Protease</keyword>
<comment type="caution">
    <text evidence="5">The sequence shown here is derived from an EMBL/GenBank/DDBJ whole genome shotgun (WGS) entry which is preliminary data.</text>
</comment>
<reference evidence="5 6" key="1">
    <citation type="journal article" date="2015" name="Genome Biol.">
        <title>Comparative genomics of Steinernema reveals deeply conserved gene regulatory networks.</title>
        <authorList>
            <person name="Dillman A.R."/>
            <person name="Macchietto M."/>
            <person name="Porter C.F."/>
            <person name="Rogers A."/>
            <person name="Williams B."/>
            <person name="Antoshechkin I."/>
            <person name="Lee M.M."/>
            <person name="Goodwin Z."/>
            <person name="Lu X."/>
            <person name="Lewis E.E."/>
            <person name="Goodrich-Blair H."/>
            <person name="Stock S.P."/>
            <person name="Adams B.J."/>
            <person name="Sternberg P.W."/>
            <person name="Mortazavi A."/>
        </authorList>
    </citation>
    <scope>NUCLEOTIDE SEQUENCE [LARGE SCALE GENOMIC DNA]</scope>
    <source>
        <strain evidence="5 6">ALL</strain>
    </source>
</reference>
<comment type="caution">
    <text evidence="2">Lacks conserved residue(s) required for the propagation of feature annotation.</text>
</comment>
<proteinExistence type="predicted"/>
<reference evidence="5 6" key="2">
    <citation type="journal article" date="2019" name="G3 (Bethesda)">
        <title>Hybrid Assembly of the Genome of the Entomopathogenic Nematode Steinernema carpocapsae Identifies the X-Chromosome.</title>
        <authorList>
            <person name="Serra L."/>
            <person name="Macchietto M."/>
            <person name="Macias-Munoz A."/>
            <person name="McGill C.J."/>
            <person name="Rodriguez I.M."/>
            <person name="Rodriguez B."/>
            <person name="Murad R."/>
            <person name="Mortazavi A."/>
        </authorList>
    </citation>
    <scope>NUCLEOTIDE SEQUENCE [LARGE SCALE GENOMIC DNA]</scope>
    <source>
        <strain evidence="5 6">ALL</strain>
    </source>
</reference>
<evidence type="ECO:0000256" key="3">
    <source>
        <dbReference type="RuleBase" id="RU361183"/>
    </source>
</evidence>
<comment type="cofactor">
    <cofactor evidence="2 3">
        <name>Zn(2+)</name>
        <dbReference type="ChEBI" id="CHEBI:29105"/>
    </cofactor>
    <text evidence="2 3">Binds 1 zinc ion per subunit.</text>
</comment>
<feature type="domain" description="Peptidase M12A" evidence="4">
    <location>
        <begin position="57"/>
        <end position="279"/>
    </location>
</feature>
<feature type="signal peptide" evidence="3">
    <location>
        <begin position="1"/>
        <end position="19"/>
    </location>
</feature>
<keyword evidence="2 3" id="KW-0862">Zinc</keyword>
<dbReference type="CDD" id="cd04280">
    <property type="entry name" value="ZnMc_astacin_like"/>
    <property type="match status" value="1"/>
</dbReference>
<keyword evidence="1" id="KW-1015">Disulfide bond</keyword>
<dbReference type="InterPro" id="IPR001506">
    <property type="entry name" value="Peptidase_M12A"/>
</dbReference>
<dbReference type="GO" id="GO:0008270">
    <property type="term" value="F:zinc ion binding"/>
    <property type="evidence" value="ECO:0007669"/>
    <property type="project" value="UniProtKB-UniRule"/>
</dbReference>
<dbReference type="InterPro" id="IPR034035">
    <property type="entry name" value="Astacin-like_dom"/>
</dbReference>
<keyword evidence="2 3" id="KW-0482">Metalloprotease</keyword>
<dbReference type="PROSITE" id="PS51864">
    <property type="entry name" value="ASTACIN"/>
    <property type="match status" value="1"/>
</dbReference>
<dbReference type="Pfam" id="PF01400">
    <property type="entry name" value="Astacin"/>
    <property type="match status" value="1"/>
</dbReference>
<dbReference type="InterPro" id="IPR024079">
    <property type="entry name" value="MetalloPept_cat_dom_sf"/>
</dbReference>
<keyword evidence="2 3" id="KW-0479">Metal-binding</keyword>
<evidence type="ECO:0000313" key="6">
    <source>
        <dbReference type="Proteomes" id="UP000298663"/>
    </source>
</evidence>
<dbReference type="EMBL" id="AZBU02000010">
    <property type="protein sequence ID" value="TKR62999.1"/>
    <property type="molecule type" value="Genomic_DNA"/>
</dbReference>
<dbReference type="Proteomes" id="UP000298663">
    <property type="component" value="Unassembled WGS sequence"/>
</dbReference>
<keyword evidence="6" id="KW-1185">Reference proteome</keyword>
<accession>A0A4U5M2P1</accession>
<dbReference type="GO" id="GO:0004222">
    <property type="term" value="F:metalloendopeptidase activity"/>
    <property type="evidence" value="ECO:0007669"/>
    <property type="project" value="UniProtKB-UniRule"/>
</dbReference>
<organism evidence="5 6">
    <name type="scientific">Steinernema carpocapsae</name>
    <name type="common">Entomopathogenic nematode</name>
    <dbReference type="NCBI Taxonomy" id="34508"/>
    <lineage>
        <taxon>Eukaryota</taxon>
        <taxon>Metazoa</taxon>
        <taxon>Ecdysozoa</taxon>
        <taxon>Nematoda</taxon>
        <taxon>Chromadorea</taxon>
        <taxon>Rhabditida</taxon>
        <taxon>Tylenchina</taxon>
        <taxon>Panagrolaimomorpha</taxon>
        <taxon>Strongyloidoidea</taxon>
        <taxon>Steinernematidae</taxon>
        <taxon>Steinernema</taxon>
    </lineage>
</organism>
<gene>
    <name evidence="5" type="ORF">L596_026888</name>
</gene>
<evidence type="ECO:0000256" key="2">
    <source>
        <dbReference type="PROSITE-ProRule" id="PRU01211"/>
    </source>
</evidence>
<sequence length="418" mass="47064">MAALCTLLVVFLAVQAASSLPLIQANDDRPMIIQGDIRLTPNQANLLLSKVSGTEGQALVENGWLKLWDRNMPISYHMSGFSMSTSISAAIERSYLDGTAQNIIRKAFQYWQDHTCLNFEQDGQTRPIIQVQPDLKTKLCNSNVGTNGRSEQFINLGEGCFNYGTVTHEIGHALGFFHEHVRVDRDFYVHINKDNVPAAFYTDNYKLLGSEDNNNWNFPYDYGSIMQYPRYTTSPLALNPNVAVMTPTPGNELYRETMGQIINPSFLDLKMMNRLYRCADKCPPMSTQPRATMEAFPIRKTAKSASALGASARPTATTLTLDKTGLPPAQTGRVKIEIEQLRSMSFRNGVRYLYNRGCQINNVEFKMFNDVQRTGYRFCTEHDFSEGPGRSLTSEGNMAVISAYARGVQYMRIKFRAE</sequence>
<dbReference type="SMART" id="SM00235">
    <property type="entry name" value="ZnMc"/>
    <property type="match status" value="1"/>
</dbReference>
<dbReference type="EC" id="3.4.24.-" evidence="3"/>
<feature type="binding site" evidence="2">
    <location>
        <position position="178"/>
    </location>
    <ligand>
        <name>Zn(2+)</name>
        <dbReference type="ChEBI" id="CHEBI:29105"/>
        <note>catalytic</note>
    </ligand>
</feature>
<feature type="active site" evidence="2">
    <location>
        <position position="169"/>
    </location>
</feature>
<dbReference type="PANTHER" id="PTHR10127:SF793">
    <property type="entry name" value="ZINC METALLOPROTEINASE NAS-31"/>
    <property type="match status" value="1"/>
</dbReference>
<dbReference type="OrthoDB" id="291007at2759"/>
<keyword evidence="2 3" id="KW-0378">Hydrolase</keyword>